<dbReference type="EMBL" id="AE000516">
    <property type="protein sequence ID" value="AAK48393.1"/>
    <property type="molecule type" value="Genomic_DNA"/>
</dbReference>
<feature type="compositionally biased region" description="Polar residues" evidence="1">
    <location>
        <begin position="1"/>
        <end position="12"/>
    </location>
</feature>
<feature type="region of interest" description="Disordered" evidence="1">
    <location>
        <begin position="786"/>
        <end position="818"/>
    </location>
</feature>
<dbReference type="KEGG" id="mtc:MT4028"/>
<feature type="compositionally biased region" description="Basic and acidic residues" evidence="1">
    <location>
        <begin position="809"/>
        <end position="818"/>
    </location>
</feature>
<feature type="region of interest" description="Disordered" evidence="1">
    <location>
        <begin position="76"/>
        <end position="95"/>
    </location>
</feature>
<dbReference type="Proteomes" id="UP000001020">
    <property type="component" value="Chromosome"/>
</dbReference>
<dbReference type="Pfam" id="PF19516">
    <property type="entry name" value="DUF6049"/>
    <property type="match status" value="1"/>
</dbReference>
<name>Q8VIQ9_MYCTO</name>
<evidence type="ECO:0000313" key="3">
    <source>
        <dbReference type="Proteomes" id="UP000001020"/>
    </source>
</evidence>
<feature type="compositionally biased region" description="Basic and acidic residues" evidence="1">
    <location>
        <begin position="786"/>
        <end position="795"/>
    </location>
</feature>
<evidence type="ECO:0000313" key="2">
    <source>
        <dbReference type="EMBL" id="AAK48393.1"/>
    </source>
</evidence>
<keyword evidence="3" id="KW-1185">Reference proteome</keyword>
<evidence type="ECO:0008006" key="4">
    <source>
        <dbReference type="Google" id="ProtNLM"/>
    </source>
</evidence>
<reference evidence="2 3" key="1">
    <citation type="journal article" date="2002" name="J. Bacteriol.">
        <title>Whole-genome comparison of Mycobacterium tuberculosis clinical and laboratory strains.</title>
        <authorList>
            <person name="Fleischmann R.D."/>
            <person name="Alland D."/>
            <person name="Eisen J.A."/>
            <person name="Carpenter L."/>
            <person name="White O."/>
            <person name="Peterson J."/>
            <person name="DeBoy R."/>
            <person name="Dodson R."/>
            <person name="Gwinn M."/>
            <person name="Haft D."/>
            <person name="Hickey E."/>
            <person name="Kolonay J.F."/>
            <person name="Nelson W.C."/>
            <person name="Umayam L.A."/>
            <person name="Ermolaeva M."/>
            <person name="Salzberg S.L."/>
            <person name="Delcher A."/>
            <person name="Utterback T."/>
            <person name="Weidman J."/>
            <person name="Khouri H."/>
            <person name="Gill J."/>
            <person name="Mikula A."/>
            <person name="Bishai W."/>
            <person name="Jacobs Jr W.R.Jr."/>
            <person name="Venter J.C."/>
            <person name="Fraser C.M."/>
        </authorList>
    </citation>
    <scope>NUCLEOTIDE SEQUENCE [LARGE SCALE GENOMIC DNA]</scope>
    <source>
        <strain evidence="3">CDC 1551 / Oshkosh</strain>
    </source>
</reference>
<sequence length="818" mass="86216">MPMTQHRVSTTVPGRGRDRTATRLGRFGARHLSDRRRGRPRDGAHGTVGGTARARGEPSPTPFVQVRIDQVTPDVVTTSSEPHVTVSGTVTNTGDRPVRDVMVRLEHAAAVTSSTALRTSLDGGTDQYQPAADFLTVAPELDRGQEAGFTLSAPLRSLTRPSLAVNQPGIYPVLVNVNGTPDYGAPARLDNARFLLPVVGVPPDQATDFGSAVAPETTAPVWITMLWPLADRPRLAPGAPGGTVPVRLVDDDLANSLANGGRLDILLSAAEFATNREVDPDGAVGRALCLAIDPDLLITVNAMTGGYVVSDSPDGAAQLPGTPTHPGTGQAAASSWLDRLRTLVHRTCVTPLPFAQADLDALQRVNDPRLSAIATISPADIVDRILDVSSTRGATVLPDGPLTGRAINLLSTHGNTVAVAAADFSPEEQQGSSQIGSALLPATAPRRLSPRVVAAPFDPAVGAALAAAGTNPTVPTYLDPSLFVRIAHESITARRQDALGAMLWRSLEPNAAPRTQILVPPASWSLASDDAQVILTALATAIRSGLAVPRPLPAVIADAAARTEPPEPPGAYSAARGRFNDDITTQIGGQVARLWKLTSALTIDDRTGLTGVQYTAPLREDMLRALSQSLPPDTRNGLAQQRLAVVGKTIDDLFGAVTIVNPGGSYTLATEHSPLPLALHNGLAVPIRVRLQVDAPPGMTVADVGQIELPPGYLPLRVPIEVNFTQRVAVDVSLRTPDGVALGEPVRLSVHSNAYGKVLFAITLSAAAVLVTLAGRRLWHRFRGQPDRADLDRPDLPTGKHAPQRRAVASRDDEKHRV</sequence>
<protein>
    <recommendedName>
        <fullName evidence="4">Secreted protein</fullName>
    </recommendedName>
</protein>
<accession>Q8VIQ9</accession>
<feature type="compositionally biased region" description="Polar residues" evidence="1">
    <location>
        <begin position="76"/>
        <end position="94"/>
    </location>
</feature>
<dbReference type="HOGENOM" id="CLU_017917_0_0_11"/>
<proteinExistence type="predicted"/>
<dbReference type="AlphaFoldDB" id="Q8VIQ9"/>
<dbReference type="InterPro" id="IPR046112">
    <property type="entry name" value="DUF6049"/>
</dbReference>
<gene>
    <name evidence="2" type="ordered locus">MT4028</name>
</gene>
<evidence type="ECO:0000256" key="1">
    <source>
        <dbReference type="SAM" id="MobiDB-lite"/>
    </source>
</evidence>
<organism evidence="2 3">
    <name type="scientific">Mycobacterium tuberculosis (strain CDC 1551 / Oshkosh)</name>
    <dbReference type="NCBI Taxonomy" id="83331"/>
    <lineage>
        <taxon>Bacteria</taxon>
        <taxon>Bacillati</taxon>
        <taxon>Actinomycetota</taxon>
        <taxon>Actinomycetes</taxon>
        <taxon>Mycobacteriales</taxon>
        <taxon>Mycobacteriaceae</taxon>
        <taxon>Mycobacterium</taxon>
        <taxon>Mycobacterium tuberculosis complex</taxon>
    </lineage>
</organism>
<feature type="region of interest" description="Disordered" evidence="1">
    <location>
        <begin position="1"/>
        <end position="62"/>
    </location>
</feature>